<protein>
    <submittedName>
        <fullName evidence="3">Thioesterase family protein</fullName>
    </submittedName>
</protein>
<dbReference type="Gene3D" id="2.40.160.210">
    <property type="entry name" value="Acyl-CoA thioesterase, double hotdog domain"/>
    <property type="match status" value="1"/>
</dbReference>
<evidence type="ECO:0000313" key="3">
    <source>
        <dbReference type="EMBL" id="QVM83034.1"/>
    </source>
</evidence>
<feature type="domain" description="Acyl-CoA thioesterase-like C-terminal" evidence="2">
    <location>
        <begin position="134"/>
        <end position="258"/>
    </location>
</feature>
<dbReference type="SUPFAM" id="SSF54637">
    <property type="entry name" value="Thioesterase/thiol ester dehydrase-isomerase"/>
    <property type="match status" value="2"/>
</dbReference>
<dbReference type="EMBL" id="CP054856">
    <property type="protein sequence ID" value="QVM83034.1"/>
    <property type="molecule type" value="Genomic_DNA"/>
</dbReference>
<dbReference type="Pfam" id="PF13622">
    <property type="entry name" value="4HBT_3"/>
    <property type="match status" value="1"/>
</dbReference>
<reference evidence="3 4" key="1">
    <citation type="journal article" date="2021" name="Int. J. Syst. Evol. Microbiol.">
        <title>Novosphingobium decolorationis sp. nov., an aniline blue-decolourizing bacterium isolated from East Pacific sediment.</title>
        <authorList>
            <person name="Chen X."/>
            <person name="Dong B."/>
            <person name="Chen T."/>
            <person name="Ren N."/>
            <person name="Wang J."/>
            <person name="Xu Y."/>
            <person name="Yang J."/>
            <person name="Zhu S."/>
            <person name="Chen J."/>
        </authorList>
    </citation>
    <scope>NUCLEOTIDE SEQUENCE [LARGE SCALE GENOMIC DNA]</scope>
    <source>
        <strain evidence="3 4">502str22</strain>
    </source>
</reference>
<evidence type="ECO:0000259" key="2">
    <source>
        <dbReference type="Pfam" id="PF20789"/>
    </source>
</evidence>
<dbReference type="InterPro" id="IPR049450">
    <property type="entry name" value="ACOT8-like_C"/>
</dbReference>
<keyword evidence="4" id="KW-1185">Reference proteome</keyword>
<organism evidence="3 4">
    <name type="scientific">Novosphingobium decolorationis</name>
    <dbReference type="NCBI Taxonomy" id="2698673"/>
    <lineage>
        <taxon>Bacteria</taxon>
        <taxon>Pseudomonadati</taxon>
        <taxon>Pseudomonadota</taxon>
        <taxon>Alphaproteobacteria</taxon>
        <taxon>Sphingomonadales</taxon>
        <taxon>Sphingomonadaceae</taxon>
        <taxon>Novosphingobium</taxon>
    </lineage>
</organism>
<dbReference type="RefSeq" id="WP_213502307.1">
    <property type="nucleotide sequence ID" value="NZ_CP054856.1"/>
</dbReference>
<dbReference type="Proteomes" id="UP000677126">
    <property type="component" value="Chromosome"/>
</dbReference>
<sequence length="260" mass="28150">MPALVEMLSGAETLEDGFALTITPDWQQGRTAYGGLTSALAVEAARRVLPEPLPLRSAQFSMIAPLVGRIEARAKIVRAGRNAVWVTAELVGEKGTGFLANCVFMQPRESVLALGGYALPDGLVPLEDAPVFETKVLPAFMQMHFDVRVALPADRLQEADLCWWVRVREREGLDADVEAVLLGDALPPAVLPHLPPRTPVSSMQWHVNMLNTAARPRDGWWLIRSTSRQSGHGLASEDILQWGEGGTPAVAGMQSVAVFA</sequence>
<feature type="domain" description="Acyl-CoA thioesterase-like N-terminal HotDog" evidence="1">
    <location>
        <begin position="23"/>
        <end position="104"/>
    </location>
</feature>
<evidence type="ECO:0000259" key="1">
    <source>
        <dbReference type="Pfam" id="PF13622"/>
    </source>
</evidence>
<dbReference type="Pfam" id="PF20789">
    <property type="entry name" value="4HBT_3C"/>
    <property type="match status" value="1"/>
</dbReference>
<dbReference type="InterPro" id="IPR049449">
    <property type="entry name" value="TesB_ACOT8-like_N"/>
</dbReference>
<name>A0ABX8E1L2_9SPHN</name>
<gene>
    <name evidence="3" type="ORF">HT578_04300</name>
</gene>
<dbReference type="InterPro" id="IPR029069">
    <property type="entry name" value="HotDog_dom_sf"/>
</dbReference>
<dbReference type="InterPro" id="IPR042171">
    <property type="entry name" value="Acyl-CoA_hotdog"/>
</dbReference>
<proteinExistence type="predicted"/>
<evidence type="ECO:0000313" key="4">
    <source>
        <dbReference type="Proteomes" id="UP000677126"/>
    </source>
</evidence>
<accession>A0ABX8E1L2</accession>